<dbReference type="Pfam" id="PF03480">
    <property type="entry name" value="DctP"/>
    <property type="match status" value="1"/>
</dbReference>
<dbReference type="Proteomes" id="UP000005496">
    <property type="component" value="Unassembled WGS sequence"/>
</dbReference>
<name>D6SMS9_9BACT</name>
<dbReference type="GO" id="GO:0055085">
    <property type="term" value="P:transmembrane transport"/>
    <property type="evidence" value="ECO:0007669"/>
    <property type="project" value="InterPro"/>
</dbReference>
<dbReference type="PROSITE" id="PS51257">
    <property type="entry name" value="PROKAR_LIPOPROTEIN"/>
    <property type="match status" value="1"/>
</dbReference>
<dbReference type="Gene3D" id="3.40.190.170">
    <property type="entry name" value="Bacterial extracellular solute-binding protein, family 7"/>
    <property type="match status" value="1"/>
</dbReference>
<dbReference type="NCBIfam" id="NF037995">
    <property type="entry name" value="TRAP_S1"/>
    <property type="match status" value="1"/>
</dbReference>
<keyword evidence="3" id="KW-1185">Reference proteome</keyword>
<reference evidence="2" key="1">
    <citation type="submission" date="2010-05" db="EMBL/GenBank/DDBJ databases">
        <title>The draft genome of Desulfonatronospira thiodismutans ASO3-1.</title>
        <authorList>
            <consortium name="US DOE Joint Genome Institute (JGI-PGF)"/>
            <person name="Lucas S."/>
            <person name="Copeland A."/>
            <person name="Lapidus A."/>
            <person name="Cheng J.-F."/>
            <person name="Bruce D."/>
            <person name="Goodwin L."/>
            <person name="Pitluck S."/>
            <person name="Chertkov O."/>
            <person name="Brettin T."/>
            <person name="Detter J.C."/>
            <person name="Han C."/>
            <person name="Land M.L."/>
            <person name="Hauser L."/>
            <person name="Kyrpides N."/>
            <person name="Mikhailova N."/>
            <person name="Muyzer G."/>
            <person name="Woyke T."/>
        </authorList>
    </citation>
    <scope>NUCLEOTIDE SEQUENCE [LARGE SCALE GENOMIC DNA]</scope>
    <source>
        <strain evidence="2">ASO3-1</strain>
    </source>
</reference>
<protein>
    <submittedName>
        <fullName evidence="2">Extracellular solute-binding protein, family 7</fullName>
    </submittedName>
</protein>
<sequence>MKGRLYYWIWLLLILFFPVVFGCAADEEMDDAEKPEETFSLSLATFWPATDFMVADAHKRWIEEVEKRTDGRVSINLHAGEALLGAREIYNGVAGGVADIGTTCPSYTPGMFPLMEAFELPGYQNVNAVSASMTAHEGYKRIKQDLGIDEFEDVKVLFFWATGPGDIMSQKPARNLDELAGMEIRAVGGTVPPLEKLGAVTHSMPMSESYLALDQGLVDGIVAPNDTLKGFRLAEVVDYVTHTPFLYNVVFMKIMNKGTWNSLPPDIQDVFREMNDEFAYEYGKSRADHRQEGLEYGMQEHGIEFFELDADEEQKWLDRIQPVVEDWIKKQENRGLPAEKTVELIRELDEKFSAEYPEY</sequence>
<keyword evidence="1" id="KW-0732">Signal</keyword>
<accession>D6SMS9</accession>
<evidence type="ECO:0000313" key="3">
    <source>
        <dbReference type="Proteomes" id="UP000005496"/>
    </source>
</evidence>
<proteinExistence type="predicted"/>
<dbReference type="RefSeq" id="WP_008869118.1">
    <property type="nucleotide sequence ID" value="NZ_ACJN02000001.1"/>
</dbReference>
<evidence type="ECO:0000313" key="2">
    <source>
        <dbReference type="EMBL" id="EFI35990.1"/>
    </source>
</evidence>
<evidence type="ECO:0000256" key="1">
    <source>
        <dbReference type="ARBA" id="ARBA00022729"/>
    </source>
</evidence>
<dbReference type="PANTHER" id="PTHR33376">
    <property type="match status" value="1"/>
</dbReference>
<dbReference type="eggNOG" id="COG1638">
    <property type="taxonomic scope" value="Bacteria"/>
</dbReference>
<organism evidence="2 3">
    <name type="scientific">Desulfonatronospira thiodismutans ASO3-1</name>
    <dbReference type="NCBI Taxonomy" id="555779"/>
    <lineage>
        <taxon>Bacteria</taxon>
        <taxon>Pseudomonadati</taxon>
        <taxon>Thermodesulfobacteriota</taxon>
        <taxon>Desulfovibrionia</taxon>
        <taxon>Desulfovibrionales</taxon>
        <taxon>Desulfonatronovibrionaceae</taxon>
        <taxon>Desulfonatronospira</taxon>
    </lineage>
</organism>
<dbReference type="PANTHER" id="PTHR33376:SF15">
    <property type="entry name" value="BLL6794 PROTEIN"/>
    <property type="match status" value="1"/>
</dbReference>
<dbReference type="CDD" id="cd13665">
    <property type="entry name" value="PBP2_TRAP_Dctp3_4"/>
    <property type="match status" value="1"/>
</dbReference>
<dbReference type="InterPro" id="IPR018389">
    <property type="entry name" value="DctP_fam"/>
</dbReference>
<dbReference type="OrthoDB" id="8912194at2"/>
<dbReference type="AlphaFoldDB" id="D6SMS9"/>
<dbReference type="InterPro" id="IPR038404">
    <property type="entry name" value="TRAP_DctP_sf"/>
</dbReference>
<gene>
    <name evidence="2" type="ORF">Dthio_PD3432</name>
</gene>
<comment type="caution">
    <text evidence="2">The sequence shown here is derived from an EMBL/GenBank/DDBJ whole genome shotgun (WGS) entry which is preliminary data.</text>
</comment>
<dbReference type="EMBL" id="ACJN02000001">
    <property type="protein sequence ID" value="EFI35990.1"/>
    <property type="molecule type" value="Genomic_DNA"/>
</dbReference>